<dbReference type="GO" id="GO:0071731">
    <property type="term" value="P:response to nitric oxide"/>
    <property type="evidence" value="ECO:0007669"/>
    <property type="project" value="TreeGrafter"/>
</dbReference>
<dbReference type="AlphaFoldDB" id="A0A5P9NLJ5"/>
<evidence type="ECO:0000256" key="8">
    <source>
        <dbReference type="ARBA" id="ARBA00023098"/>
    </source>
</evidence>
<dbReference type="SUPFAM" id="SSF52777">
    <property type="entry name" value="CoA-dependent acyltransferases"/>
    <property type="match status" value="1"/>
</dbReference>
<dbReference type="GO" id="GO:0051701">
    <property type="term" value="P:biological process involved in interaction with host"/>
    <property type="evidence" value="ECO:0007669"/>
    <property type="project" value="TreeGrafter"/>
</dbReference>
<evidence type="ECO:0000256" key="10">
    <source>
        <dbReference type="ARBA" id="ARBA00048109"/>
    </source>
</evidence>
<reference evidence="13 14" key="1">
    <citation type="submission" date="2019-02" db="EMBL/GenBank/DDBJ databases">
        <authorList>
            <person name="Li S.-H."/>
        </authorList>
    </citation>
    <scope>NUCLEOTIDE SEQUENCE [LARGE SCALE GENOMIC DNA]</scope>
    <source>
        <strain evidence="13 14">IMCC14385</strain>
    </source>
</reference>
<dbReference type="InterPro" id="IPR009721">
    <property type="entry name" value="O-acyltransferase_WSD1_C"/>
</dbReference>
<gene>
    <name evidence="13" type="ORF">EY643_13685</name>
</gene>
<dbReference type="Pfam" id="PF06974">
    <property type="entry name" value="WS_DGAT_C"/>
    <property type="match status" value="1"/>
</dbReference>
<dbReference type="GO" id="GO:0006071">
    <property type="term" value="P:glycerol metabolic process"/>
    <property type="evidence" value="ECO:0007669"/>
    <property type="project" value="UniProtKB-KW"/>
</dbReference>
<dbReference type="EC" id="2.3.1.20" evidence="4"/>
<evidence type="ECO:0000259" key="12">
    <source>
        <dbReference type="Pfam" id="PF06974"/>
    </source>
</evidence>
<evidence type="ECO:0000256" key="2">
    <source>
        <dbReference type="ARBA" id="ARBA00005189"/>
    </source>
</evidence>
<keyword evidence="7" id="KW-0319">Glycerol metabolism</keyword>
<comment type="pathway">
    <text evidence="1">Glycerolipid metabolism; triacylglycerol biosynthesis.</text>
</comment>
<keyword evidence="6 13" id="KW-0808">Transferase</keyword>
<name>A0A5P9NLJ5_9GAMM</name>
<evidence type="ECO:0000313" key="13">
    <source>
        <dbReference type="EMBL" id="QFU76622.1"/>
    </source>
</evidence>
<evidence type="ECO:0000256" key="9">
    <source>
        <dbReference type="ARBA" id="ARBA00023315"/>
    </source>
</evidence>
<dbReference type="KEGG" id="halc:EY643_13685"/>
<evidence type="ECO:0000256" key="1">
    <source>
        <dbReference type="ARBA" id="ARBA00004771"/>
    </source>
</evidence>
<keyword evidence="8" id="KW-0443">Lipid metabolism</keyword>
<evidence type="ECO:0000256" key="6">
    <source>
        <dbReference type="ARBA" id="ARBA00022679"/>
    </source>
</evidence>
<dbReference type="GO" id="GO:0004144">
    <property type="term" value="F:diacylglycerol O-acyltransferase activity"/>
    <property type="evidence" value="ECO:0007669"/>
    <property type="project" value="UniProtKB-EC"/>
</dbReference>
<dbReference type="EMBL" id="CP036422">
    <property type="protein sequence ID" value="QFU76622.1"/>
    <property type="molecule type" value="Genomic_DNA"/>
</dbReference>
<evidence type="ECO:0000256" key="4">
    <source>
        <dbReference type="ARBA" id="ARBA00013244"/>
    </source>
</evidence>
<sequence>MEKLSAQDAAFLKMESSHCAFHVAGLMILKKPESASAGYLRRLAVKCGRLNELWSAFNKQLANPGDLANATWIIPEHFDPSLHVLHYALPEGGGMQALMQLVTRAHERALDRTRPLWELHIIEGLPRDRFAIYCKVHHALVDGVGAMKMMEGMFSTSPGTRLRFDKPGTPMPKRKPGSLFKRIGQARTGLLNQYRAVPELSKLIAHMGAEAIKGNEDVMRLPFSAPRTLFNTELDSRRSVVLCELPLKQVKRLGKRSGGSVNDVLLAVCGGALRAYLLEQQALPRASLIAGLPVSLKSDTPGEGNKLSYILSPFFTQERDPYKRLQRIIKVTSGAKKEMANLSVTAAEDFFAMVMVPTILLSNSGNATRVRPVINAIFSNVPGAKEKLYLDGSELESIYPLSVLTDAMGLNITVVSHANKLCFAIASCPKDQPRIHTLEALLKASYRELRDAVA</sequence>
<comment type="catalytic activity">
    <reaction evidence="10">
        <text>an acyl-CoA + a 1,2-diacyl-sn-glycerol = a triacyl-sn-glycerol + CoA</text>
        <dbReference type="Rhea" id="RHEA:10868"/>
        <dbReference type="ChEBI" id="CHEBI:17815"/>
        <dbReference type="ChEBI" id="CHEBI:57287"/>
        <dbReference type="ChEBI" id="CHEBI:58342"/>
        <dbReference type="ChEBI" id="CHEBI:64615"/>
        <dbReference type="EC" id="2.3.1.20"/>
    </reaction>
</comment>
<evidence type="ECO:0000313" key="14">
    <source>
        <dbReference type="Proteomes" id="UP000326287"/>
    </source>
</evidence>
<dbReference type="UniPathway" id="UPA00282"/>
<comment type="pathway">
    <text evidence="2">Lipid metabolism.</text>
</comment>
<dbReference type="PANTHER" id="PTHR31650:SF1">
    <property type="entry name" value="WAX ESTER SYNTHASE_DIACYLGLYCEROL ACYLTRANSFERASE 4-RELATED"/>
    <property type="match status" value="1"/>
</dbReference>
<dbReference type="Proteomes" id="UP000326287">
    <property type="component" value="Chromosome"/>
</dbReference>
<dbReference type="InterPro" id="IPR004255">
    <property type="entry name" value="O-acyltransferase_WSD1_N"/>
</dbReference>
<accession>A0A5P9NLJ5</accession>
<dbReference type="InterPro" id="IPR014292">
    <property type="entry name" value="Acyl_transf_WS/DGAT"/>
</dbReference>
<evidence type="ECO:0000259" key="11">
    <source>
        <dbReference type="Pfam" id="PF03007"/>
    </source>
</evidence>
<dbReference type="GO" id="GO:0019432">
    <property type="term" value="P:triglyceride biosynthetic process"/>
    <property type="evidence" value="ECO:0007669"/>
    <property type="project" value="UniProtKB-UniPathway"/>
</dbReference>
<dbReference type="NCBIfam" id="TIGR02946">
    <property type="entry name" value="acyl_WS_DGAT"/>
    <property type="match status" value="1"/>
</dbReference>
<dbReference type="Pfam" id="PF03007">
    <property type="entry name" value="WS_DGAT_cat"/>
    <property type="match status" value="1"/>
</dbReference>
<dbReference type="GO" id="GO:0001666">
    <property type="term" value="P:response to hypoxia"/>
    <property type="evidence" value="ECO:0007669"/>
    <property type="project" value="TreeGrafter"/>
</dbReference>
<evidence type="ECO:0000256" key="3">
    <source>
        <dbReference type="ARBA" id="ARBA00009587"/>
    </source>
</evidence>
<keyword evidence="14" id="KW-1185">Reference proteome</keyword>
<evidence type="ECO:0000256" key="7">
    <source>
        <dbReference type="ARBA" id="ARBA00022798"/>
    </source>
</evidence>
<keyword evidence="9 13" id="KW-0012">Acyltransferase</keyword>
<dbReference type="GO" id="GO:0005886">
    <property type="term" value="C:plasma membrane"/>
    <property type="evidence" value="ECO:0007669"/>
    <property type="project" value="TreeGrafter"/>
</dbReference>
<keyword evidence="5" id="KW-0444">Lipid biosynthesis</keyword>
<dbReference type="RefSeq" id="WP_153239764.1">
    <property type="nucleotide sequence ID" value="NZ_CP036422.1"/>
</dbReference>
<proteinExistence type="inferred from homology"/>
<dbReference type="OrthoDB" id="9810950at2"/>
<dbReference type="InterPro" id="IPR045034">
    <property type="entry name" value="O-acyltransferase_WSD1-like"/>
</dbReference>
<organism evidence="13 14">
    <name type="scientific">Halioglobus maricola</name>
    <dbReference type="NCBI Taxonomy" id="2601894"/>
    <lineage>
        <taxon>Bacteria</taxon>
        <taxon>Pseudomonadati</taxon>
        <taxon>Pseudomonadota</taxon>
        <taxon>Gammaproteobacteria</taxon>
        <taxon>Cellvibrionales</taxon>
        <taxon>Halieaceae</taxon>
        <taxon>Halioglobus</taxon>
    </lineage>
</organism>
<feature type="domain" description="O-acyltransferase WSD1 C-terminal" evidence="12">
    <location>
        <begin position="304"/>
        <end position="449"/>
    </location>
</feature>
<dbReference type="PANTHER" id="PTHR31650">
    <property type="entry name" value="O-ACYLTRANSFERASE (WSD1-LIKE) FAMILY PROTEIN"/>
    <property type="match status" value="1"/>
</dbReference>
<comment type="similarity">
    <text evidence="3">Belongs to the long-chain O-acyltransferase family.</text>
</comment>
<feature type="domain" description="O-acyltransferase WSD1-like N-terminal" evidence="11">
    <location>
        <begin position="4"/>
        <end position="264"/>
    </location>
</feature>
<evidence type="ECO:0000256" key="5">
    <source>
        <dbReference type="ARBA" id="ARBA00022516"/>
    </source>
</evidence>
<protein>
    <recommendedName>
        <fullName evidence="4">diacylglycerol O-acyltransferase</fullName>
        <ecNumber evidence="4">2.3.1.20</ecNumber>
    </recommendedName>
</protein>